<protein>
    <submittedName>
        <fullName evidence="2">Uncharacterized protein</fullName>
    </submittedName>
</protein>
<feature type="compositionally biased region" description="Basic and acidic residues" evidence="1">
    <location>
        <begin position="199"/>
        <end position="208"/>
    </location>
</feature>
<feature type="region of interest" description="Disordered" evidence="1">
    <location>
        <begin position="163"/>
        <end position="184"/>
    </location>
</feature>
<evidence type="ECO:0000313" key="2">
    <source>
        <dbReference type="EMBL" id="KAG5580362.1"/>
    </source>
</evidence>
<organism evidence="2 3">
    <name type="scientific">Solanum commersonii</name>
    <name type="common">Commerson's wild potato</name>
    <name type="synonym">Commerson's nightshade</name>
    <dbReference type="NCBI Taxonomy" id="4109"/>
    <lineage>
        <taxon>Eukaryota</taxon>
        <taxon>Viridiplantae</taxon>
        <taxon>Streptophyta</taxon>
        <taxon>Embryophyta</taxon>
        <taxon>Tracheophyta</taxon>
        <taxon>Spermatophyta</taxon>
        <taxon>Magnoliopsida</taxon>
        <taxon>eudicotyledons</taxon>
        <taxon>Gunneridae</taxon>
        <taxon>Pentapetalae</taxon>
        <taxon>asterids</taxon>
        <taxon>lamiids</taxon>
        <taxon>Solanales</taxon>
        <taxon>Solanaceae</taxon>
        <taxon>Solanoideae</taxon>
        <taxon>Solaneae</taxon>
        <taxon>Solanum</taxon>
    </lineage>
</organism>
<feature type="compositionally biased region" description="Polar residues" evidence="1">
    <location>
        <begin position="174"/>
        <end position="184"/>
    </location>
</feature>
<evidence type="ECO:0000313" key="3">
    <source>
        <dbReference type="Proteomes" id="UP000824120"/>
    </source>
</evidence>
<proteinExistence type="predicted"/>
<feature type="compositionally biased region" description="Basic and acidic residues" evidence="1">
    <location>
        <begin position="246"/>
        <end position="258"/>
    </location>
</feature>
<reference evidence="2 3" key="1">
    <citation type="submission" date="2020-09" db="EMBL/GenBank/DDBJ databases">
        <title>De no assembly of potato wild relative species, Solanum commersonii.</title>
        <authorList>
            <person name="Cho K."/>
        </authorList>
    </citation>
    <scope>NUCLEOTIDE SEQUENCE [LARGE SCALE GENOMIC DNA]</scope>
    <source>
        <strain evidence="2">LZ3.2</strain>
        <tissue evidence="2">Leaf</tissue>
    </source>
</reference>
<evidence type="ECO:0000256" key="1">
    <source>
        <dbReference type="SAM" id="MobiDB-lite"/>
    </source>
</evidence>
<feature type="compositionally biased region" description="Basic residues" evidence="1">
    <location>
        <begin position="209"/>
        <end position="220"/>
    </location>
</feature>
<accession>A0A9J5WX50</accession>
<name>A0A9J5WX50_SOLCO</name>
<feature type="compositionally biased region" description="Basic and acidic residues" evidence="1">
    <location>
        <begin position="221"/>
        <end position="235"/>
    </location>
</feature>
<feature type="region of interest" description="Disordered" evidence="1">
    <location>
        <begin position="199"/>
        <end position="261"/>
    </location>
</feature>
<keyword evidence="3" id="KW-1185">Reference proteome</keyword>
<dbReference type="EMBL" id="JACXVP010000010">
    <property type="protein sequence ID" value="KAG5580362.1"/>
    <property type="molecule type" value="Genomic_DNA"/>
</dbReference>
<dbReference type="AlphaFoldDB" id="A0A9J5WX50"/>
<gene>
    <name evidence="2" type="ORF">H5410_050989</name>
</gene>
<feature type="region of interest" description="Disordered" evidence="1">
    <location>
        <begin position="117"/>
        <end position="140"/>
    </location>
</feature>
<dbReference type="Proteomes" id="UP000824120">
    <property type="component" value="Chromosome 10"/>
</dbReference>
<dbReference type="OrthoDB" id="1318747at2759"/>
<sequence>MDESITSLTEAIVSLVLLSEDILACSPTLVLSGAELVVVQSLASLRGDVQPTLIGHELRSFDVENDKEEEQEVPLKWSKNRVRGANTFTMDIPNLKTVKGTPVATFTVEHTECAKERKRKGKGKLVKTHSKGEKKKYETRSVTQKVMGSSITTNAIQMERIRKTRQEGQLPKEPTSTPVSIGTSETESDYITVHVTKQGKEVEHERVRSKGSQKIAKKSPMKRDKVRKQVAEKSKPVKGPGPRVQKQSEEKEMTREEQITATENQKVHEFFYKMKVLKGRGITTTVRNVEICLDEEY</sequence>
<feature type="compositionally biased region" description="Basic residues" evidence="1">
    <location>
        <begin position="117"/>
        <end position="134"/>
    </location>
</feature>
<comment type="caution">
    <text evidence="2">The sequence shown here is derived from an EMBL/GenBank/DDBJ whole genome shotgun (WGS) entry which is preliminary data.</text>
</comment>